<accession>A0A9Q3K9H3</accession>
<organism evidence="2 3">
    <name type="scientific">Austropuccinia psidii MF-1</name>
    <dbReference type="NCBI Taxonomy" id="1389203"/>
    <lineage>
        <taxon>Eukaryota</taxon>
        <taxon>Fungi</taxon>
        <taxon>Dikarya</taxon>
        <taxon>Basidiomycota</taxon>
        <taxon>Pucciniomycotina</taxon>
        <taxon>Pucciniomycetes</taxon>
        <taxon>Pucciniales</taxon>
        <taxon>Sphaerophragmiaceae</taxon>
        <taxon>Austropuccinia</taxon>
    </lineage>
</organism>
<keyword evidence="3" id="KW-1185">Reference proteome</keyword>
<feature type="compositionally biased region" description="Polar residues" evidence="1">
    <location>
        <begin position="82"/>
        <end position="103"/>
    </location>
</feature>
<evidence type="ECO:0000313" key="2">
    <source>
        <dbReference type="EMBL" id="MBW0575702.1"/>
    </source>
</evidence>
<feature type="region of interest" description="Disordered" evidence="1">
    <location>
        <begin position="31"/>
        <end position="106"/>
    </location>
</feature>
<dbReference type="AlphaFoldDB" id="A0A9Q3K9H3"/>
<dbReference type="EMBL" id="AVOT02096818">
    <property type="protein sequence ID" value="MBW0575702.1"/>
    <property type="molecule type" value="Genomic_DNA"/>
</dbReference>
<protein>
    <submittedName>
        <fullName evidence="2">Uncharacterized protein</fullName>
    </submittedName>
</protein>
<reference evidence="2" key="1">
    <citation type="submission" date="2021-03" db="EMBL/GenBank/DDBJ databases">
        <title>Draft genome sequence of rust myrtle Austropuccinia psidii MF-1, a brazilian biotype.</title>
        <authorList>
            <person name="Quecine M.C."/>
            <person name="Pachon D.M.R."/>
            <person name="Bonatelli M.L."/>
            <person name="Correr F.H."/>
            <person name="Franceschini L.M."/>
            <person name="Leite T.F."/>
            <person name="Margarido G.R.A."/>
            <person name="Almeida C.A."/>
            <person name="Ferrarezi J.A."/>
            <person name="Labate C.A."/>
        </authorList>
    </citation>
    <scope>NUCLEOTIDE SEQUENCE</scope>
    <source>
        <strain evidence="2">MF-1</strain>
    </source>
</reference>
<comment type="caution">
    <text evidence="2">The sequence shown here is derived from an EMBL/GenBank/DDBJ whole genome shotgun (WGS) entry which is preliminary data.</text>
</comment>
<dbReference type="Proteomes" id="UP000765509">
    <property type="component" value="Unassembled WGS sequence"/>
</dbReference>
<proteinExistence type="predicted"/>
<gene>
    <name evidence="2" type="ORF">O181_115417</name>
</gene>
<feature type="compositionally biased region" description="Polar residues" evidence="1">
    <location>
        <begin position="52"/>
        <end position="73"/>
    </location>
</feature>
<evidence type="ECO:0000256" key="1">
    <source>
        <dbReference type="SAM" id="MobiDB-lite"/>
    </source>
</evidence>
<sequence>MPLLLYWEEAMLLYREASFQCQEVFMDSPCQPPAKRLQSQVLPSTPRDFQPTLATTPTSISPASPHSSHTRPSLNPAVIPSPIQQSRDSPIVNSEQLQPVASTSRRREEISPFLFLAAKVFQLRDQWPI</sequence>
<evidence type="ECO:0000313" key="3">
    <source>
        <dbReference type="Proteomes" id="UP000765509"/>
    </source>
</evidence>
<name>A0A9Q3K9H3_9BASI</name>